<protein>
    <submittedName>
        <fullName evidence="1">Uncharacterized protein</fullName>
    </submittedName>
</protein>
<reference evidence="1 2" key="1">
    <citation type="submission" date="2017-04" db="EMBL/GenBank/DDBJ databases">
        <authorList>
            <person name="Afonso C.L."/>
            <person name="Miller P.J."/>
            <person name="Scott M.A."/>
            <person name="Spackman E."/>
            <person name="Goraichik I."/>
            <person name="Dimitrov K.M."/>
            <person name="Suarez D.L."/>
            <person name="Swayne D.E."/>
        </authorList>
    </citation>
    <scope>NUCLEOTIDE SEQUENCE [LARGE SCALE GENOMIC DNA]</scope>
    <source>
        <strain evidence="1 2">DSM 43828</strain>
    </source>
</reference>
<gene>
    <name evidence="1" type="ORF">SAMN05661093_02338</name>
</gene>
<accession>A0A1Y5XFJ1</accession>
<sequence>MSNVGAAVATEFGGIAFSSHARVPLHCQGASCVRLPWQGFCLGIFAGCPACVGEREKNFETRGNLEIDLGVLGAKA</sequence>
<proteinExistence type="predicted"/>
<organism evidence="1 2">
    <name type="scientific">Kibdelosporangium aridum</name>
    <dbReference type="NCBI Taxonomy" id="2030"/>
    <lineage>
        <taxon>Bacteria</taxon>
        <taxon>Bacillati</taxon>
        <taxon>Actinomycetota</taxon>
        <taxon>Actinomycetes</taxon>
        <taxon>Pseudonocardiales</taxon>
        <taxon>Pseudonocardiaceae</taxon>
        <taxon>Kibdelosporangium</taxon>
    </lineage>
</organism>
<evidence type="ECO:0000313" key="2">
    <source>
        <dbReference type="Proteomes" id="UP000192674"/>
    </source>
</evidence>
<dbReference type="EMBL" id="FWXV01000002">
    <property type="protein sequence ID" value="SMC86274.1"/>
    <property type="molecule type" value="Genomic_DNA"/>
</dbReference>
<dbReference type="AlphaFoldDB" id="A0A1Y5XFJ1"/>
<dbReference type="Proteomes" id="UP000192674">
    <property type="component" value="Unassembled WGS sequence"/>
</dbReference>
<name>A0A1Y5XFJ1_KIBAR</name>
<keyword evidence="2" id="KW-1185">Reference proteome</keyword>
<evidence type="ECO:0000313" key="1">
    <source>
        <dbReference type="EMBL" id="SMC86274.1"/>
    </source>
</evidence>